<dbReference type="AlphaFoldDB" id="A0A2T7UGQ7"/>
<feature type="signal peptide" evidence="2">
    <location>
        <begin position="1"/>
        <end position="23"/>
    </location>
</feature>
<keyword evidence="4" id="KW-1185">Reference proteome</keyword>
<dbReference type="OrthoDB" id="9177965at2"/>
<evidence type="ECO:0000256" key="2">
    <source>
        <dbReference type="SAM" id="SignalP"/>
    </source>
</evidence>
<sequence>MKKFLQQTALAAGLMAVGFGAHAQTITLKVHHFLSPQTIQHTTMLAEWCKNIARDSKDRLKCEIFPAMQLGGTPVQLYEQARDGVVDVAWTLQAFTPKLAKLEVFELPFMMTNAEATSRAAWDYAQKYAQDDFKDVKMLAVHVHGPGNIYTKNKAVTTMADLKGLKVRAPTRQVNKMVAMMGATPVAMPVPQVPEALSKGVIDGAVIPYEVAPSLKVNELTNFTAETDRSYNALYTTVFVVPMNKAKYDSLPADLKAVIDKNSGREFSAFLGKTQAGHDAVGKKVFEASANQKISIIPKAELEKWKKATDSLDDAWVTEMTGKGMDGKGMLQSATDLIKQYTK</sequence>
<comment type="caution">
    <text evidence="3">The sequence shown here is derived from an EMBL/GenBank/DDBJ whole genome shotgun (WGS) entry which is preliminary data.</text>
</comment>
<dbReference type="InterPro" id="IPR038404">
    <property type="entry name" value="TRAP_DctP_sf"/>
</dbReference>
<protein>
    <submittedName>
        <fullName evidence="3">C4-dicarboxylate ABC transporter</fullName>
    </submittedName>
</protein>
<dbReference type="Proteomes" id="UP000037507">
    <property type="component" value="Unassembled WGS sequence"/>
</dbReference>
<dbReference type="PANTHER" id="PTHR33376:SF15">
    <property type="entry name" value="BLL6794 PROTEIN"/>
    <property type="match status" value="1"/>
</dbReference>
<dbReference type="STRING" id="1293045.H663_02895"/>
<evidence type="ECO:0000313" key="3">
    <source>
        <dbReference type="EMBL" id="PVE43798.1"/>
    </source>
</evidence>
<dbReference type="Gene3D" id="3.40.190.170">
    <property type="entry name" value="Bacterial extracellular solute-binding protein, family 7"/>
    <property type="match status" value="1"/>
</dbReference>
<dbReference type="InterPro" id="IPR018389">
    <property type="entry name" value="DctP_fam"/>
</dbReference>
<evidence type="ECO:0000256" key="1">
    <source>
        <dbReference type="ARBA" id="ARBA00022729"/>
    </source>
</evidence>
<dbReference type="RefSeq" id="WP_053169690.1">
    <property type="nucleotide sequence ID" value="NZ_LFYT02000004.1"/>
</dbReference>
<keyword evidence="1 2" id="KW-0732">Signal</keyword>
<dbReference type="PANTHER" id="PTHR33376">
    <property type="match status" value="1"/>
</dbReference>
<dbReference type="NCBIfam" id="NF037995">
    <property type="entry name" value="TRAP_S1"/>
    <property type="match status" value="1"/>
</dbReference>
<organism evidence="3 4">
    <name type="scientific">Limnohabitans planktonicus II-D5</name>
    <dbReference type="NCBI Taxonomy" id="1293045"/>
    <lineage>
        <taxon>Bacteria</taxon>
        <taxon>Pseudomonadati</taxon>
        <taxon>Pseudomonadota</taxon>
        <taxon>Betaproteobacteria</taxon>
        <taxon>Burkholderiales</taxon>
        <taxon>Comamonadaceae</taxon>
        <taxon>Limnohabitans</taxon>
    </lineage>
</organism>
<reference evidence="3" key="1">
    <citation type="submission" date="2017-04" db="EMBL/GenBank/DDBJ databases">
        <title>Unexpected and diverse lifestyles within the genus Limnohabitans.</title>
        <authorList>
            <person name="Kasalicky V."/>
            <person name="Mehrshad M."/>
            <person name="Andrei S.-A."/>
            <person name="Salcher M."/>
            <person name="Kratochvilova H."/>
            <person name="Simek K."/>
            <person name="Ghai R."/>
        </authorList>
    </citation>
    <scope>NUCLEOTIDE SEQUENCE [LARGE SCALE GENOMIC DNA]</scope>
    <source>
        <strain evidence="3">II-D5</strain>
    </source>
</reference>
<dbReference type="EMBL" id="LFYT02000004">
    <property type="protein sequence ID" value="PVE43798.1"/>
    <property type="molecule type" value="Genomic_DNA"/>
</dbReference>
<accession>A0A2T7UGQ7</accession>
<name>A0A2T7UGQ7_9BURK</name>
<evidence type="ECO:0000313" key="4">
    <source>
        <dbReference type="Proteomes" id="UP000037507"/>
    </source>
</evidence>
<dbReference type="GO" id="GO:0055085">
    <property type="term" value="P:transmembrane transport"/>
    <property type="evidence" value="ECO:0007669"/>
    <property type="project" value="InterPro"/>
</dbReference>
<proteinExistence type="predicted"/>
<dbReference type="SUPFAM" id="SSF53850">
    <property type="entry name" value="Periplasmic binding protein-like II"/>
    <property type="match status" value="1"/>
</dbReference>
<dbReference type="Pfam" id="PF03480">
    <property type="entry name" value="DctP"/>
    <property type="match status" value="1"/>
</dbReference>
<feature type="chain" id="PRO_5015781322" evidence="2">
    <location>
        <begin position="24"/>
        <end position="343"/>
    </location>
</feature>
<dbReference type="CDD" id="cd13665">
    <property type="entry name" value="PBP2_TRAP_Dctp3_4"/>
    <property type="match status" value="1"/>
</dbReference>
<gene>
    <name evidence="3" type="ORF">H663_004850</name>
</gene>